<feature type="domain" description="BTB" evidence="1">
    <location>
        <begin position="13"/>
        <end position="43"/>
    </location>
</feature>
<dbReference type="SUPFAM" id="SSF54695">
    <property type="entry name" value="POZ domain"/>
    <property type="match status" value="1"/>
</dbReference>
<keyword evidence="3" id="KW-1185">Reference proteome</keyword>
<dbReference type="Proteomes" id="UP001305779">
    <property type="component" value="Unassembled WGS sequence"/>
</dbReference>
<dbReference type="EMBL" id="JAXOVC010000015">
    <property type="protein sequence ID" value="KAK4493745.1"/>
    <property type="molecule type" value="Genomic_DNA"/>
</dbReference>
<dbReference type="PROSITE" id="PS50097">
    <property type="entry name" value="BTB"/>
    <property type="match status" value="1"/>
</dbReference>
<gene>
    <name evidence="2" type="ORF">PRZ48_014930</name>
</gene>
<dbReference type="InterPro" id="IPR011333">
    <property type="entry name" value="SKP1/BTB/POZ_sf"/>
</dbReference>
<proteinExistence type="predicted"/>
<reference evidence="2 3" key="1">
    <citation type="journal article" date="2023" name="G3 (Bethesda)">
        <title>A chromosome-level genome assembly of Zasmidium syzygii isolated from banana leaves.</title>
        <authorList>
            <person name="van Westerhoven A.C."/>
            <person name="Mehrabi R."/>
            <person name="Talebi R."/>
            <person name="Steentjes M.B.F."/>
            <person name="Corcolon B."/>
            <person name="Chong P.A."/>
            <person name="Kema G.H.J."/>
            <person name="Seidl M.F."/>
        </authorList>
    </citation>
    <scope>NUCLEOTIDE SEQUENCE [LARGE SCALE GENOMIC DNA]</scope>
    <source>
        <strain evidence="2 3">P124</strain>
    </source>
</reference>
<protein>
    <recommendedName>
        <fullName evidence="1">BTB domain-containing protein</fullName>
    </recommendedName>
</protein>
<evidence type="ECO:0000313" key="2">
    <source>
        <dbReference type="EMBL" id="KAK4493745.1"/>
    </source>
</evidence>
<organism evidence="2 3">
    <name type="scientific">Zasmidium cellare</name>
    <name type="common">Wine cellar mold</name>
    <name type="synonym">Racodium cellare</name>
    <dbReference type="NCBI Taxonomy" id="395010"/>
    <lineage>
        <taxon>Eukaryota</taxon>
        <taxon>Fungi</taxon>
        <taxon>Dikarya</taxon>
        <taxon>Ascomycota</taxon>
        <taxon>Pezizomycotina</taxon>
        <taxon>Dothideomycetes</taxon>
        <taxon>Dothideomycetidae</taxon>
        <taxon>Mycosphaerellales</taxon>
        <taxon>Mycosphaerellaceae</taxon>
        <taxon>Zasmidium</taxon>
    </lineage>
</organism>
<name>A0ABR0DX63_ZASCE</name>
<evidence type="ECO:0000313" key="3">
    <source>
        <dbReference type="Proteomes" id="UP001305779"/>
    </source>
</evidence>
<dbReference type="Pfam" id="PF00651">
    <property type="entry name" value="BTB"/>
    <property type="match status" value="1"/>
</dbReference>
<evidence type="ECO:0000259" key="1">
    <source>
        <dbReference type="PROSITE" id="PS50097"/>
    </source>
</evidence>
<comment type="caution">
    <text evidence="2">The sequence shown here is derived from an EMBL/GenBank/DDBJ whole genome shotgun (WGS) entry which is preliminary data.</text>
</comment>
<sequence>MSATSSNVEDLGGDVLLEVGGQLLRVSKGLLSFASPYFKALFSPKWSEGAKANAGEPVRLEGDNMVIGMMLFRILHMQWPFDRAPGSQQLIRLATMADKYDCIKAIRMPVRWFLSPPHHDPAGLGTSDFVRLTSVAATFDIPEGFRRFTKALIIDATEPITGPFPDNLPAEIWGEQALTLQLGSKRLVSLASELSRRTCPGTANDPCDQTSMWLADRVRNAPVVVMDMEIRPALDIFANIEKQTIAQVLAQAHLVAGLPESAPVCRAHDRTITMTKVEYRRILDDIVRQTEGLCLDCVNGPMPGTWMVHCRIPHA</sequence>
<accession>A0ABR0DX63</accession>
<dbReference type="Gene3D" id="3.30.710.10">
    <property type="entry name" value="Potassium Channel Kv1.1, Chain A"/>
    <property type="match status" value="1"/>
</dbReference>
<dbReference type="InterPro" id="IPR000210">
    <property type="entry name" value="BTB/POZ_dom"/>
</dbReference>